<dbReference type="OrthoDB" id="4789744at2"/>
<reference evidence="4" key="1">
    <citation type="submission" date="2015-07" db="EMBL/GenBank/DDBJ databases">
        <authorList>
            <person name="Liu B."/>
            <person name="Wang J."/>
            <person name="Zhu Y."/>
            <person name="Liu G."/>
            <person name="Chen Q."/>
            <person name="Lan J."/>
            <person name="Che J."/>
            <person name="Ge C."/>
            <person name="Shi H."/>
            <person name="Pan Z."/>
            <person name="Liu X."/>
        </authorList>
    </citation>
    <scope>NUCLEOTIDE SEQUENCE [LARGE SCALE GENOMIC DNA]</scope>
    <source>
        <strain evidence="4">DSM 23493</strain>
    </source>
</reference>
<feature type="domain" description="ATP-grasp" evidence="2">
    <location>
        <begin position="101"/>
        <end position="306"/>
    </location>
</feature>
<dbReference type="PATRIC" id="fig|582475.4.peg.2985"/>
<dbReference type="GO" id="GO:0046872">
    <property type="term" value="F:metal ion binding"/>
    <property type="evidence" value="ECO:0007669"/>
    <property type="project" value="InterPro"/>
</dbReference>
<dbReference type="RefSeq" id="WP_049668207.1">
    <property type="nucleotide sequence ID" value="NZ_LFXJ01000010.1"/>
</dbReference>
<sequence length="319" mass="35733">MTAKIYIIHENDEWTIHLTNRLEEQNLPYEVWHLAEGLIDLSKEPPQGIFYSRMSASSHTRGHVFAPELTEAVLSWLEYHGRTVINGSRALRLEVSKVNQYFALEAVGIQTPKTIATVGKSQLIEAARTIGTTPFITKHNRAGKGLGVQLFHSVEALEVYANSDTFESPIDGITLVQQYIKSPDSYITRCEFVGGKFLYAVRVDTSEGFELCPADSCQIENKFCPVGEAATNKSKFQILDSFSEELIERYEEFLAQNKVSVAGIESIIDKEGNIFTYDVNTNTNYNAEAEKAVGRYGMLAVANYLGATLRQYEKTLHLV</sequence>
<keyword evidence="1" id="KW-0067">ATP-binding</keyword>
<dbReference type="GO" id="GO:0005737">
    <property type="term" value="C:cytoplasm"/>
    <property type="evidence" value="ECO:0007669"/>
    <property type="project" value="TreeGrafter"/>
</dbReference>
<evidence type="ECO:0000313" key="4">
    <source>
        <dbReference type="Proteomes" id="UP000037326"/>
    </source>
</evidence>
<comment type="caution">
    <text evidence="3">The sequence shown here is derived from an EMBL/GenBank/DDBJ whole genome shotgun (WGS) entry which is preliminary data.</text>
</comment>
<proteinExistence type="predicted"/>
<keyword evidence="3" id="KW-0436">Ligase</keyword>
<name>A0A0K9F5B1_9BACI</name>
<organism evidence="3 4">
    <name type="scientific">Lysinibacillus xylanilyticus</name>
    <dbReference type="NCBI Taxonomy" id="582475"/>
    <lineage>
        <taxon>Bacteria</taxon>
        <taxon>Bacillati</taxon>
        <taxon>Bacillota</taxon>
        <taxon>Bacilli</taxon>
        <taxon>Bacillales</taxon>
        <taxon>Bacillaceae</taxon>
        <taxon>Lysinibacillus</taxon>
    </lineage>
</organism>
<dbReference type="EMBL" id="LFXJ01000010">
    <property type="protein sequence ID" value="KMY29301.1"/>
    <property type="molecule type" value="Genomic_DNA"/>
</dbReference>
<dbReference type="SUPFAM" id="SSF56059">
    <property type="entry name" value="Glutathione synthetase ATP-binding domain-like"/>
    <property type="match status" value="1"/>
</dbReference>
<dbReference type="GO" id="GO:0018169">
    <property type="term" value="F:ribosomal S6-glutamic acid ligase activity"/>
    <property type="evidence" value="ECO:0007669"/>
    <property type="project" value="TreeGrafter"/>
</dbReference>
<evidence type="ECO:0000256" key="1">
    <source>
        <dbReference type="PROSITE-ProRule" id="PRU00409"/>
    </source>
</evidence>
<evidence type="ECO:0000259" key="2">
    <source>
        <dbReference type="PROSITE" id="PS50975"/>
    </source>
</evidence>
<dbReference type="AlphaFoldDB" id="A0A0K9F5B1"/>
<dbReference type="Gene3D" id="3.30.470.20">
    <property type="entry name" value="ATP-grasp fold, B domain"/>
    <property type="match status" value="1"/>
</dbReference>
<gene>
    <name evidence="3" type="ORF">ACZ11_19560</name>
</gene>
<dbReference type="GO" id="GO:0005524">
    <property type="term" value="F:ATP binding"/>
    <property type="evidence" value="ECO:0007669"/>
    <property type="project" value="UniProtKB-UniRule"/>
</dbReference>
<keyword evidence="1" id="KW-0547">Nucleotide-binding</keyword>
<protein>
    <submittedName>
        <fullName evidence="3">Alpha-L-glutamate ligase</fullName>
    </submittedName>
</protein>
<dbReference type="GO" id="GO:0009432">
    <property type="term" value="P:SOS response"/>
    <property type="evidence" value="ECO:0007669"/>
    <property type="project" value="TreeGrafter"/>
</dbReference>
<dbReference type="InterPro" id="IPR011761">
    <property type="entry name" value="ATP-grasp"/>
</dbReference>
<dbReference type="PANTHER" id="PTHR21621">
    <property type="entry name" value="RIBOSOMAL PROTEIN S6 MODIFICATION PROTEIN"/>
    <property type="match status" value="1"/>
</dbReference>
<dbReference type="GeneID" id="96600410"/>
<accession>A0A0K9F5B1</accession>
<evidence type="ECO:0000313" key="3">
    <source>
        <dbReference type="EMBL" id="KMY29301.1"/>
    </source>
</evidence>
<dbReference type="PROSITE" id="PS50975">
    <property type="entry name" value="ATP_GRASP"/>
    <property type="match status" value="1"/>
</dbReference>
<dbReference type="PANTHER" id="PTHR21621:SF0">
    <property type="entry name" value="BETA-CITRYLGLUTAMATE SYNTHASE B-RELATED"/>
    <property type="match status" value="1"/>
</dbReference>
<dbReference type="Proteomes" id="UP000037326">
    <property type="component" value="Unassembled WGS sequence"/>
</dbReference>